<dbReference type="PANTHER" id="PTHR40267:SF1">
    <property type="entry name" value="BLR3294 PROTEIN"/>
    <property type="match status" value="1"/>
</dbReference>
<dbReference type="PANTHER" id="PTHR40267">
    <property type="entry name" value="BLR3294 PROTEIN"/>
    <property type="match status" value="1"/>
</dbReference>
<dbReference type="InterPro" id="IPR026286">
    <property type="entry name" value="MaiA/AMDase"/>
</dbReference>
<proteinExistence type="predicted"/>
<name>A0ABP9KMT4_9NOCA</name>
<protein>
    <submittedName>
        <fullName evidence="1">Asp/Glu/hydantoin racemase</fullName>
    </submittedName>
</protein>
<dbReference type="Pfam" id="PF17645">
    <property type="entry name" value="Amdase"/>
    <property type="match status" value="1"/>
</dbReference>
<dbReference type="Gene3D" id="3.40.50.12500">
    <property type="match status" value="1"/>
</dbReference>
<sequence length="244" mass="26035">MTEIPAGPQPQIGIGVVASFDFNRDRELWRWAPESTSLFLSRTDPAPSWEGLALVTALNRPEVLTRATRELRTLQAESFVYLCTACSFIGGIEGEAALRRAMLDEGAPHATTTSGAAVAALHAVGARRIAVAHPYIDAVGERLRGFLTASGFEVVSQLGLGLQPAEIPLVPYDRVAELIRRTDHPDADALFVSCTGLATYDLIAPLERELGKPIVTANQATVWGALRALGLTAVGPGQRLVEVG</sequence>
<dbReference type="InterPro" id="IPR053714">
    <property type="entry name" value="Iso_Racemase_Enz_sf"/>
</dbReference>
<dbReference type="Proteomes" id="UP001500603">
    <property type="component" value="Unassembled WGS sequence"/>
</dbReference>
<organism evidence="1 2">
    <name type="scientific">Nocardia callitridis</name>
    <dbReference type="NCBI Taxonomy" id="648753"/>
    <lineage>
        <taxon>Bacteria</taxon>
        <taxon>Bacillati</taxon>
        <taxon>Actinomycetota</taxon>
        <taxon>Actinomycetes</taxon>
        <taxon>Mycobacteriales</taxon>
        <taxon>Nocardiaceae</taxon>
        <taxon>Nocardia</taxon>
    </lineage>
</organism>
<accession>A0ABP9KMT4</accession>
<evidence type="ECO:0000313" key="1">
    <source>
        <dbReference type="EMBL" id="GAA5061696.1"/>
    </source>
</evidence>
<comment type="caution">
    <text evidence="1">The sequence shown here is derived from an EMBL/GenBank/DDBJ whole genome shotgun (WGS) entry which is preliminary data.</text>
</comment>
<dbReference type="EMBL" id="BAABJM010000004">
    <property type="protein sequence ID" value="GAA5061696.1"/>
    <property type="molecule type" value="Genomic_DNA"/>
</dbReference>
<reference evidence="2" key="1">
    <citation type="journal article" date="2019" name="Int. J. Syst. Evol. Microbiol.">
        <title>The Global Catalogue of Microorganisms (GCM) 10K type strain sequencing project: providing services to taxonomists for standard genome sequencing and annotation.</title>
        <authorList>
            <consortium name="The Broad Institute Genomics Platform"/>
            <consortium name="The Broad Institute Genome Sequencing Center for Infectious Disease"/>
            <person name="Wu L."/>
            <person name="Ma J."/>
        </authorList>
    </citation>
    <scope>NUCLEOTIDE SEQUENCE [LARGE SCALE GENOMIC DNA]</scope>
    <source>
        <strain evidence="2">JCM 18298</strain>
    </source>
</reference>
<gene>
    <name evidence="1" type="ORF">GCM10023318_44580</name>
</gene>
<keyword evidence="2" id="KW-1185">Reference proteome</keyword>
<dbReference type="PIRSF" id="PIRSF015736">
    <property type="entry name" value="MI"/>
    <property type="match status" value="1"/>
</dbReference>
<evidence type="ECO:0000313" key="2">
    <source>
        <dbReference type="Proteomes" id="UP001500603"/>
    </source>
</evidence>
<dbReference type="RefSeq" id="WP_345497577.1">
    <property type="nucleotide sequence ID" value="NZ_BAABJM010000004.1"/>
</dbReference>